<dbReference type="STRING" id="796925.A0A137PGH2"/>
<evidence type="ECO:0000256" key="6">
    <source>
        <dbReference type="ARBA" id="ARBA00022989"/>
    </source>
</evidence>
<feature type="transmembrane region" description="Helical" evidence="8">
    <location>
        <begin position="642"/>
        <end position="662"/>
    </location>
</feature>
<feature type="domain" description="ABC transporter" evidence="9">
    <location>
        <begin position="139"/>
        <end position="368"/>
    </location>
</feature>
<comment type="subcellular location">
    <subcellularLocation>
        <location evidence="1">Membrane</location>
        <topology evidence="1">Multi-pass membrane protein</topology>
    </subcellularLocation>
</comment>
<dbReference type="GO" id="GO:0016887">
    <property type="term" value="F:ATP hydrolysis activity"/>
    <property type="evidence" value="ECO:0007669"/>
    <property type="project" value="InterPro"/>
</dbReference>
<evidence type="ECO:0000256" key="1">
    <source>
        <dbReference type="ARBA" id="ARBA00004141"/>
    </source>
</evidence>
<sequence>MQDIFSIKGIVDNGSSSGSVTSLYYWTCPRGSYCLSPVHIEECPLGYYCPENTFSPNLCFDGYHCPDPSQLVKCSQTQYCPRGSIKPINRDINWSYLLVTMLVILALIHRFINSKFFKQKALLNQVETCERLKNCDTEIVNQNSGEYLDIGELIGYRGVLGKLPINSNIGILGPSGAGKTTLLNKLINCKGLKDQMGNSRKMALVPQFDSIIESLTVWDTLHHEVMLKQPLKMSKQDKLDQLEDTIKNLNLTHILNNKIGNFENRGISGGERKRVSIGMELVGAPNLLLLDEPTTGLDSSSSGQICMLLEKMTKHGKVTAISTIHSPSFKSYAAFDTIALIGKGGHFIYAGPRSCILEYFEILGFSKSEDFSTSEYLVEIASNNFSSSFKNLTIEGLFGIWQAYYDHINSISNLKATDFNVNFKLELNQLNRIVIDEISSETSRLINYNWMWQVKEENSITSATNIIGITKTSIVSIAGIIDELIEFGPKLGELILGGKSFSNFLFNKSQSIDFEKYLQQFGLCFKRAYLENFKSFNNVAIECAIFVGMGVMMGAMAKGKVFTGPVPEQLCNLLPMPLIPHCKLPLENKAGHLGTFISYTISFLSASGNSKTFGENQSNFRREFKVGLLPIAFFTSKLVLDLIRLVINCSLFTVTLLNFYTIELSNIPYLFGIVSANYLFGITSAYLISLLFSAKLSKMALIFNNVVWYNVFSGIVPTIAKVNTEFPGIVRLIWKLSVPRWAISSFYLMDTEWRMYLDPNLISVAKLGYELDTKLGGIVNSMLISLGWLFLAWSVMYIKTK</sequence>
<dbReference type="InterPro" id="IPR043926">
    <property type="entry name" value="ABCG_dom"/>
</dbReference>
<feature type="transmembrane region" description="Helical" evidence="8">
    <location>
        <begin position="778"/>
        <end position="798"/>
    </location>
</feature>
<evidence type="ECO:0000256" key="3">
    <source>
        <dbReference type="ARBA" id="ARBA00022692"/>
    </source>
</evidence>
<dbReference type="InterPro" id="IPR027417">
    <property type="entry name" value="P-loop_NTPase"/>
</dbReference>
<keyword evidence="2" id="KW-0813">Transport</keyword>
<dbReference type="PANTHER" id="PTHR48041:SF91">
    <property type="entry name" value="ABC TRANSPORTER G FAMILY MEMBER 28"/>
    <property type="match status" value="1"/>
</dbReference>
<reference evidence="10 11" key="1">
    <citation type="journal article" date="2015" name="Genome Biol. Evol.">
        <title>Phylogenomic analyses indicate that early fungi evolved digesting cell walls of algal ancestors of land plants.</title>
        <authorList>
            <person name="Chang Y."/>
            <person name="Wang S."/>
            <person name="Sekimoto S."/>
            <person name="Aerts A.L."/>
            <person name="Choi C."/>
            <person name="Clum A."/>
            <person name="LaButti K.M."/>
            <person name="Lindquist E.A."/>
            <person name="Yee Ngan C."/>
            <person name="Ohm R.A."/>
            <person name="Salamov A.A."/>
            <person name="Grigoriev I.V."/>
            <person name="Spatafora J.W."/>
            <person name="Berbee M.L."/>
        </authorList>
    </citation>
    <scope>NUCLEOTIDE SEQUENCE [LARGE SCALE GENOMIC DNA]</scope>
    <source>
        <strain evidence="10 11">NRRL 28638</strain>
    </source>
</reference>
<evidence type="ECO:0000256" key="7">
    <source>
        <dbReference type="ARBA" id="ARBA00023136"/>
    </source>
</evidence>
<accession>A0A137PGH2</accession>
<dbReference type="Pfam" id="PF19055">
    <property type="entry name" value="ABC2_membrane_7"/>
    <property type="match status" value="1"/>
</dbReference>
<feature type="transmembrane region" description="Helical" evidence="8">
    <location>
        <begin position="94"/>
        <end position="112"/>
    </location>
</feature>
<organism evidence="10 11">
    <name type="scientific">Conidiobolus coronatus (strain ATCC 28846 / CBS 209.66 / NRRL 28638)</name>
    <name type="common">Delacroixia coronata</name>
    <dbReference type="NCBI Taxonomy" id="796925"/>
    <lineage>
        <taxon>Eukaryota</taxon>
        <taxon>Fungi</taxon>
        <taxon>Fungi incertae sedis</taxon>
        <taxon>Zoopagomycota</taxon>
        <taxon>Entomophthoromycotina</taxon>
        <taxon>Entomophthoromycetes</taxon>
        <taxon>Entomophthorales</taxon>
        <taxon>Ancylistaceae</taxon>
        <taxon>Conidiobolus</taxon>
    </lineage>
</organism>
<dbReference type="InterPro" id="IPR003593">
    <property type="entry name" value="AAA+_ATPase"/>
</dbReference>
<evidence type="ECO:0000256" key="5">
    <source>
        <dbReference type="ARBA" id="ARBA00022840"/>
    </source>
</evidence>
<dbReference type="PANTHER" id="PTHR48041">
    <property type="entry name" value="ABC TRANSPORTER G FAMILY MEMBER 28"/>
    <property type="match status" value="1"/>
</dbReference>
<dbReference type="GO" id="GO:0140359">
    <property type="term" value="F:ABC-type transporter activity"/>
    <property type="evidence" value="ECO:0007669"/>
    <property type="project" value="InterPro"/>
</dbReference>
<dbReference type="EMBL" id="KQ964427">
    <property type="protein sequence ID" value="KXN74103.1"/>
    <property type="molecule type" value="Genomic_DNA"/>
</dbReference>
<dbReference type="InterPro" id="IPR050352">
    <property type="entry name" value="ABCG_transporters"/>
</dbReference>
<dbReference type="InterPro" id="IPR017871">
    <property type="entry name" value="ABC_transporter-like_CS"/>
</dbReference>
<keyword evidence="6 8" id="KW-1133">Transmembrane helix</keyword>
<dbReference type="GO" id="GO:0005524">
    <property type="term" value="F:ATP binding"/>
    <property type="evidence" value="ECO:0007669"/>
    <property type="project" value="UniProtKB-KW"/>
</dbReference>
<proteinExistence type="predicted"/>
<keyword evidence="3 8" id="KW-0812">Transmembrane</keyword>
<evidence type="ECO:0000256" key="2">
    <source>
        <dbReference type="ARBA" id="ARBA00022448"/>
    </source>
</evidence>
<keyword evidence="11" id="KW-1185">Reference proteome</keyword>
<evidence type="ECO:0000259" key="9">
    <source>
        <dbReference type="PROSITE" id="PS50893"/>
    </source>
</evidence>
<gene>
    <name evidence="10" type="ORF">CONCODRAFT_14989</name>
</gene>
<protein>
    <recommendedName>
        <fullName evidence="9">ABC transporter domain-containing protein</fullName>
    </recommendedName>
</protein>
<dbReference type="SMART" id="SM00382">
    <property type="entry name" value="AAA"/>
    <property type="match status" value="1"/>
</dbReference>
<dbReference type="PROSITE" id="PS50893">
    <property type="entry name" value="ABC_TRANSPORTER_2"/>
    <property type="match status" value="1"/>
</dbReference>
<evidence type="ECO:0000256" key="8">
    <source>
        <dbReference type="SAM" id="Phobius"/>
    </source>
</evidence>
<dbReference type="PROSITE" id="PS00211">
    <property type="entry name" value="ABC_TRANSPORTER_1"/>
    <property type="match status" value="1"/>
</dbReference>
<keyword evidence="7 8" id="KW-0472">Membrane</keyword>
<keyword evidence="5" id="KW-0067">ATP-binding</keyword>
<evidence type="ECO:0000256" key="4">
    <source>
        <dbReference type="ARBA" id="ARBA00022741"/>
    </source>
</evidence>
<feature type="transmembrane region" description="Helical" evidence="8">
    <location>
        <begin position="669"/>
        <end position="694"/>
    </location>
</feature>
<evidence type="ECO:0000313" key="11">
    <source>
        <dbReference type="Proteomes" id="UP000070444"/>
    </source>
</evidence>
<dbReference type="Gene3D" id="3.40.50.300">
    <property type="entry name" value="P-loop containing nucleotide triphosphate hydrolases"/>
    <property type="match status" value="1"/>
</dbReference>
<dbReference type="SUPFAM" id="SSF52540">
    <property type="entry name" value="P-loop containing nucleoside triphosphate hydrolases"/>
    <property type="match status" value="1"/>
</dbReference>
<dbReference type="InterPro" id="IPR003439">
    <property type="entry name" value="ABC_transporter-like_ATP-bd"/>
</dbReference>
<dbReference type="AlphaFoldDB" id="A0A137PGH2"/>
<dbReference type="GO" id="GO:0016020">
    <property type="term" value="C:membrane"/>
    <property type="evidence" value="ECO:0007669"/>
    <property type="project" value="UniProtKB-SubCell"/>
</dbReference>
<name>A0A137PGH2_CONC2</name>
<keyword evidence="4" id="KW-0547">Nucleotide-binding</keyword>
<dbReference type="Proteomes" id="UP000070444">
    <property type="component" value="Unassembled WGS sequence"/>
</dbReference>
<dbReference type="Pfam" id="PF00005">
    <property type="entry name" value="ABC_tran"/>
    <property type="match status" value="1"/>
</dbReference>
<evidence type="ECO:0000313" key="10">
    <source>
        <dbReference type="EMBL" id="KXN74103.1"/>
    </source>
</evidence>
<dbReference type="OrthoDB" id="66620at2759"/>